<dbReference type="AlphaFoldDB" id="A0A2P2ND55"/>
<organism evidence="2">
    <name type="scientific">Rhizophora mucronata</name>
    <name type="common">Asiatic mangrove</name>
    <dbReference type="NCBI Taxonomy" id="61149"/>
    <lineage>
        <taxon>Eukaryota</taxon>
        <taxon>Viridiplantae</taxon>
        <taxon>Streptophyta</taxon>
        <taxon>Embryophyta</taxon>
        <taxon>Tracheophyta</taxon>
        <taxon>Spermatophyta</taxon>
        <taxon>Magnoliopsida</taxon>
        <taxon>eudicotyledons</taxon>
        <taxon>Gunneridae</taxon>
        <taxon>Pentapetalae</taxon>
        <taxon>rosids</taxon>
        <taxon>fabids</taxon>
        <taxon>Malpighiales</taxon>
        <taxon>Rhizophoraceae</taxon>
        <taxon>Rhizophora</taxon>
    </lineage>
</organism>
<feature type="transmembrane region" description="Helical" evidence="1">
    <location>
        <begin position="6"/>
        <end position="24"/>
    </location>
</feature>
<keyword evidence="1" id="KW-0472">Membrane</keyword>
<evidence type="ECO:0000313" key="2">
    <source>
        <dbReference type="EMBL" id="MBX40387.1"/>
    </source>
</evidence>
<proteinExistence type="predicted"/>
<accession>A0A2P2ND55</accession>
<protein>
    <submittedName>
        <fullName evidence="2">Uncharacterized protein</fullName>
    </submittedName>
</protein>
<name>A0A2P2ND55_RHIMU</name>
<keyword evidence="1" id="KW-0812">Transmembrane</keyword>
<evidence type="ECO:0000256" key="1">
    <source>
        <dbReference type="SAM" id="Phobius"/>
    </source>
</evidence>
<keyword evidence="1" id="KW-1133">Transmembrane helix</keyword>
<reference evidence="2" key="1">
    <citation type="submission" date="2018-02" db="EMBL/GenBank/DDBJ databases">
        <title>Rhizophora mucronata_Transcriptome.</title>
        <authorList>
            <person name="Meera S.P."/>
            <person name="Sreeshan A."/>
            <person name="Augustine A."/>
        </authorList>
    </citation>
    <scope>NUCLEOTIDE SEQUENCE</scope>
    <source>
        <tissue evidence="2">Leaf</tissue>
    </source>
</reference>
<dbReference type="EMBL" id="GGEC01059903">
    <property type="protein sequence ID" value="MBX40387.1"/>
    <property type="molecule type" value="Transcribed_RNA"/>
</dbReference>
<sequence length="34" mass="4160">MQWLIYIFYPAFIPSFYLFEITLFPHVNHAVELV</sequence>